<keyword evidence="1" id="KW-0539">Nucleus</keyword>
<dbReference type="InterPro" id="IPR007219">
    <property type="entry name" value="XnlR_reg_dom"/>
</dbReference>
<feature type="region of interest" description="Disordered" evidence="2">
    <location>
        <begin position="1"/>
        <end position="42"/>
    </location>
</feature>
<evidence type="ECO:0000256" key="2">
    <source>
        <dbReference type="SAM" id="MobiDB-lite"/>
    </source>
</evidence>
<dbReference type="PANTHER" id="PTHR46910">
    <property type="entry name" value="TRANSCRIPTION FACTOR PDR1"/>
    <property type="match status" value="1"/>
</dbReference>
<evidence type="ECO:0000259" key="3">
    <source>
        <dbReference type="SMART" id="SM00906"/>
    </source>
</evidence>
<dbReference type="SMART" id="SM00906">
    <property type="entry name" value="Fungal_trans"/>
    <property type="match status" value="1"/>
</dbReference>
<keyword evidence="5" id="KW-1185">Reference proteome</keyword>
<dbReference type="AlphaFoldDB" id="A0A1L9SQT0"/>
<evidence type="ECO:0000313" key="5">
    <source>
        <dbReference type="Proteomes" id="UP000184188"/>
    </source>
</evidence>
<dbReference type="PANTHER" id="PTHR46910:SF9">
    <property type="entry name" value="MISCELLANEOUS ZN(II)2CYS6 TRANSCRIPTION FACTOR (EUROFUNG)"/>
    <property type="match status" value="1"/>
</dbReference>
<feature type="compositionally biased region" description="Basic and acidic residues" evidence="2">
    <location>
        <begin position="571"/>
        <end position="596"/>
    </location>
</feature>
<dbReference type="GeneID" id="34615417"/>
<dbReference type="GO" id="GO:0006351">
    <property type="term" value="P:DNA-templated transcription"/>
    <property type="evidence" value="ECO:0007669"/>
    <property type="project" value="InterPro"/>
</dbReference>
<accession>A0A1L9SQT0</accession>
<reference evidence="5" key="1">
    <citation type="journal article" date="2017" name="Genome Biol.">
        <title>Comparative genomics reveals high biological diversity and specific adaptations in the industrially and medically important fungal genus Aspergillus.</title>
        <authorList>
            <person name="de Vries R.P."/>
            <person name="Riley R."/>
            <person name="Wiebenga A."/>
            <person name="Aguilar-Osorio G."/>
            <person name="Amillis S."/>
            <person name="Uchima C.A."/>
            <person name="Anderluh G."/>
            <person name="Asadollahi M."/>
            <person name="Askin M."/>
            <person name="Barry K."/>
            <person name="Battaglia E."/>
            <person name="Bayram O."/>
            <person name="Benocci T."/>
            <person name="Braus-Stromeyer S.A."/>
            <person name="Caldana C."/>
            <person name="Canovas D."/>
            <person name="Cerqueira G.C."/>
            <person name="Chen F."/>
            <person name="Chen W."/>
            <person name="Choi C."/>
            <person name="Clum A."/>
            <person name="Dos Santos R.A."/>
            <person name="Damasio A.R."/>
            <person name="Diallinas G."/>
            <person name="Emri T."/>
            <person name="Fekete E."/>
            <person name="Flipphi M."/>
            <person name="Freyberg S."/>
            <person name="Gallo A."/>
            <person name="Gournas C."/>
            <person name="Habgood R."/>
            <person name="Hainaut M."/>
            <person name="Harispe M.L."/>
            <person name="Henrissat B."/>
            <person name="Hilden K.S."/>
            <person name="Hope R."/>
            <person name="Hossain A."/>
            <person name="Karabika E."/>
            <person name="Karaffa L."/>
            <person name="Karanyi Z."/>
            <person name="Krasevec N."/>
            <person name="Kuo A."/>
            <person name="Kusch H."/>
            <person name="LaButti K."/>
            <person name="Lagendijk E.L."/>
            <person name="Lapidus A."/>
            <person name="Levasseur A."/>
            <person name="Lindquist E."/>
            <person name="Lipzen A."/>
            <person name="Logrieco A.F."/>
            <person name="MacCabe A."/>
            <person name="Maekelae M.R."/>
            <person name="Malavazi I."/>
            <person name="Melin P."/>
            <person name="Meyer V."/>
            <person name="Mielnichuk N."/>
            <person name="Miskei M."/>
            <person name="Molnar A.P."/>
            <person name="Mule G."/>
            <person name="Ngan C.Y."/>
            <person name="Orejas M."/>
            <person name="Orosz E."/>
            <person name="Ouedraogo J.P."/>
            <person name="Overkamp K.M."/>
            <person name="Park H.-S."/>
            <person name="Perrone G."/>
            <person name="Piumi F."/>
            <person name="Punt P.J."/>
            <person name="Ram A.F."/>
            <person name="Ramon A."/>
            <person name="Rauscher S."/>
            <person name="Record E."/>
            <person name="Riano-Pachon D.M."/>
            <person name="Robert V."/>
            <person name="Roehrig J."/>
            <person name="Ruller R."/>
            <person name="Salamov A."/>
            <person name="Salih N.S."/>
            <person name="Samson R.A."/>
            <person name="Sandor E."/>
            <person name="Sanguinetti M."/>
            <person name="Schuetze T."/>
            <person name="Sepcic K."/>
            <person name="Shelest E."/>
            <person name="Sherlock G."/>
            <person name="Sophianopoulou V."/>
            <person name="Squina F.M."/>
            <person name="Sun H."/>
            <person name="Susca A."/>
            <person name="Todd R.B."/>
            <person name="Tsang A."/>
            <person name="Unkles S.E."/>
            <person name="van de Wiele N."/>
            <person name="van Rossen-Uffink D."/>
            <person name="Oliveira J.V."/>
            <person name="Vesth T.C."/>
            <person name="Visser J."/>
            <person name="Yu J.-H."/>
            <person name="Zhou M."/>
            <person name="Andersen M.R."/>
            <person name="Archer D.B."/>
            <person name="Baker S.E."/>
            <person name="Benoit I."/>
            <person name="Brakhage A.A."/>
            <person name="Braus G.H."/>
            <person name="Fischer R."/>
            <person name="Frisvad J.C."/>
            <person name="Goldman G.H."/>
            <person name="Houbraken J."/>
            <person name="Oakley B."/>
            <person name="Pocsi I."/>
            <person name="Scazzocchio C."/>
            <person name="Seiboth B."/>
            <person name="vanKuyk P.A."/>
            <person name="Wortman J."/>
            <person name="Dyer P.S."/>
            <person name="Grigoriev I.V."/>
        </authorList>
    </citation>
    <scope>NUCLEOTIDE SEQUENCE [LARGE SCALE GENOMIC DNA]</scope>
    <source>
        <strain evidence="5">CBS 506.65</strain>
    </source>
</reference>
<feature type="region of interest" description="Disordered" evidence="2">
    <location>
        <begin position="563"/>
        <end position="625"/>
    </location>
</feature>
<feature type="domain" description="Xylanolytic transcriptional activator regulatory" evidence="3">
    <location>
        <begin position="254"/>
        <end position="328"/>
    </location>
</feature>
<evidence type="ECO:0000313" key="4">
    <source>
        <dbReference type="EMBL" id="OJJ49476.1"/>
    </source>
</evidence>
<dbReference type="RefSeq" id="XP_022583986.1">
    <property type="nucleotide sequence ID" value="XM_022728953.1"/>
</dbReference>
<gene>
    <name evidence="4" type="ORF">ASPZODRAFT_60917</name>
</gene>
<name>A0A1L9SQT0_9EURO</name>
<dbReference type="GO" id="GO:0008270">
    <property type="term" value="F:zinc ion binding"/>
    <property type="evidence" value="ECO:0007669"/>
    <property type="project" value="InterPro"/>
</dbReference>
<protein>
    <recommendedName>
        <fullName evidence="3">Xylanolytic transcriptional activator regulatory domain-containing protein</fullName>
    </recommendedName>
</protein>
<evidence type="ECO:0000256" key="1">
    <source>
        <dbReference type="ARBA" id="ARBA00023242"/>
    </source>
</evidence>
<sequence length="712" mass="79703">MDEDEEPEWHYDVRTAKRRKRASSSAASRPSPREIGLMRGPKDTDGSASFLGSSSGIYFVQTVYDAFARRSADLHQTGIRSRSLVPGEDDHLQRIGRANGPAELWLKDEELDLDTTADEYPSFEELIRLSRGYFEIWHPIFPHLHAPTVLHIMEAIGDDNEMQDVSRYDWMILRSIFTICLADSRQVDAPSEKEKGKKNKRKIGPIPANLVFQTIAEALDAIHALFLEPPTLSMLQAAFSIQLTLSSLLRLNAASRVGGVIVRTAFHLGLHRCPTRFPCFSHEEANIRRRLFWSIYCLERYLSQALGVPLSIQDDDIDVCYPGAERHGTESVGDHGADQGRLRMLTHLAKFARIRGLVLELRNKSILHSHENSLHAAQVNSELAQWWNEVYEDAYPMDDDHLDGSSEQEPLLLPYHRLLLIVLRHESVISMNRPLLTAERTSPEYRNALQACIESSRSLISALKNYISPGNSRSTGNLESYDRAPLNWPSFTWTTWMACLILMFTAWEGELPTPVALKYAQMSVSVLENLSLRGSTWPETCIEAIRGMVSALSTSLASANATKAQLSSSHSNERPFVTRDTPRRPDSLPSKEHIPLQEDNQTDLYSSPATSRQNTTKPSAVVPSGEIQDILNIPSLPSHNVSDVPEGQDTSFNTNPAGLIFGDMAGLDMSYHMASAGRDALPFSETTLGTNSLWSIADGPWMIYESFMRNSD</sequence>
<dbReference type="OrthoDB" id="3266505at2759"/>
<dbReference type="Proteomes" id="UP000184188">
    <property type="component" value="Unassembled WGS sequence"/>
</dbReference>
<dbReference type="GO" id="GO:0003700">
    <property type="term" value="F:DNA-binding transcription factor activity"/>
    <property type="evidence" value="ECO:0007669"/>
    <property type="project" value="InterPro"/>
</dbReference>
<dbReference type="InterPro" id="IPR050987">
    <property type="entry name" value="AtrR-like"/>
</dbReference>
<dbReference type="GO" id="GO:0003677">
    <property type="term" value="F:DNA binding"/>
    <property type="evidence" value="ECO:0007669"/>
    <property type="project" value="InterPro"/>
</dbReference>
<proteinExistence type="predicted"/>
<organism evidence="4 5">
    <name type="scientific">Penicilliopsis zonata CBS 506.65</name>
    <dbReference type="NCBI Taxonomy" id="1073090"/>
    <lineage>
        <taxon>Eukaryota</taxon>
        <taxon>Fungi</taxon>
        <taxon>Dikarya</taxon>
        <taxon>Ascomycota</taxon>
        <taxon>Pezizomycotina</taxon>
        <taxon>Eurotiomycetes</taxon>
        <taxon>Eurotiomycetidae</taxon>
        <taxon>Eurotiales</taxon>
        <taxon>Aspergillaceae</taxon>
        <taxon>Penicilliopsis</taxon>
    </lineage>
</organism>
<dbReference type="EMBL" id="KV878338">
    <property type="protein sequence ID" value="OJJ49476.1"/>
    <property type="molecule type" value="Genomic_DNA"/>
</dbReference>
<feature type="compositionally biased region" description="Polar residues" evidence="2">
    <location>
        <begin position="598"/>
        <end position="618"/>
    </location>
</feature>
<dbReference type="CDD" id="cd12148">
    <property type="entry name" value="fungal_TF_MHR"/>
    <property type="match status" value="1"/>
</dbReference>
<dbReference type="STRING" id="1073090.A0A1L9SQT0"/>
<dbReference type="Pfam" id="PF04082">
    <property type="entry name" value="Fungal_trans"/>
    <property type="match status" value="1"/>
</dbReference>
<dbReference type="VEuPathDB" id="FungiDB:ASPZODRAFT_60917"/>